<organism evidence="1 2">
    <name type="scientific">Pyxidicoccus parkwayensis</name>
    <dbReference type="NCBI Taxonomy" id="2813578"/>
    <lineage>
        <taxon>Bacteria</taxon>
        <taxon>Pseudomonadati</taxon>
        <taxon>Myxococcota</taxon>
        <taxon>Myxococcia</taxon>
        <taxon>Myxococcales</taxon>
        <taxon>Cystobacterineae</taxon>
        <taxon>Myxococcaceae</taxon>
        <taxon>Pyxidicoccus</taxon>
    </lineage>
</organism>
<proteinExistence type="predicted"/>
<dbReference type="EMBL" id="CP071090">
    <property type="protein sequence ID" value="QSQ25976.1"/>
    <property type="molecule type" value="Genomic_DNA"/>
</dbReference>
<dbReference type="SUPFAM" id="SSF158745">
    <property type="entry name" value="LanC-like"/>
    <property type="match status" value="1"/>
</dbReference>
<name>A0ABX7P6A0_9BACT</name>
<dbReference type="Gene3D" id="1.50.10.20">
    <property type="match status" value="1"/>
</dbReference>
<reference evidence="1 2" key="1">
    <citation type="submission" date="2021-02" db="EMBL/GenBank/DDBJ databases">
        <title>De Novo genome assembly of isolated myxobacteria.</title>
        <authorList>
            <person name="Stevens D.C."/>
        </authorList>
    </citation>
    <scope>NUCLEOTIDE SEQUENCE [LARGE SCALE GENOMIC DNA]</scope>
    <source>
        <strain evidence="2">SCPEA02</strain>
    </source>
</reference>
<protein>
    <submittedName>
        <fullName evidence="1">Lanthionine synthetase C family protein</fullName>
    </submittedName>
</protein>
<dbReference type="SMART" id="SM01260">
    <property type="entry name" value="LANC_like"/>
    <property type="match status" value="1"/>
</dbReference>
<evidence type="ECO:0000313" key="2">
    <source>
        <dbReference type="Proteomes" id="UP000662747"/>
    </source>
</evidence>
<sequence>MLASMDTSRADRLFPPDTQTLQTNALNVAHGACGTALFLRDVLGELPGAVREWLLAQPVDLATYPPGLYSGLAGIAWSFVELGLPERGLELMERVPASPLAFTSADLFGGAAGWGLAALALHLRTRDAKLLEVAVRAGEHLVQRAERSEAGRFWRPEEGGAIPLGFARGGSGIAFFLLSLWRLTREASYLEVARQALDFDVAHAKERNGGLVWGVDVGDLGHRPYWLKGGAGIASALIRFFEVLKEPRYLELARKAARGCEVTFSATPHLFEGLASIGETQLDMYRVTGDEHYLEQARKKARQTLLFRLDRPEGVAFPGRFLLRISHDFGMGGAGIGLFLHRLSVLGPRRFHDVFPE</sequence>
<dbReference type="InterPro" id="IPR007822">
    <property type="entry name" value="LANC-like"/>
</dbReference>
<dbReference type="Pfam" id="PF05147">
    <property type="entry name" value="LANC_like"/>
    <property type="match status" value="1"/>
</dbReference>
<dbReference type="InterPro" id="IPR058053">
    <property type="entry name" value="RamC_C"/>
</dbReference>
<keyword evidence="2" id="KW-1185">Reference proteome</keyword>
<evidence type="ECO:0000313" key="1">
    <source>
        <dbReference type="EMBL" id="QSQ25976.1"/>
    </source>
</evidence>
<gene>
    <name evidence="1" type="ORF">JY651_14060</name>
</gene>
<dbReference type="RefSeq" id="WP_206727526.1">
    <property type="nucleotide sequence ID" value="NZ_CP071090.1"/>
</dbReference>
<dbReference type="Proteomes" id="UP000662747">
    <property type="component" value="Chromosome"/>
</dbReference>
<dbReference type="PRINTS" id="PR01950">
    <property type="entry name" value="LANCSUPER"/>
</dbReference>
<accession>A0ABX7P6A0</accession>
<dbReference type="CDD" id="cd04791">
    <property type="entry name" value="LanC_SerThrkinase"/>
    <property type="match status" value="1"/>
</dbReference>